<evidence type="ECO:0000256" key="9">
    <source>
        <dbReference type="RuleBase" id="RU004413"/>
    </source>
</evidence>
<dbReference type="GO" id="GO:0005743">
    <property type="term" value="C:mitochondrial inner membrane"/>
    <property type="evidence" value="ECO:0007669"/>
    <property type="project" value="UniProtKB-ARBA"/>
</dbReference>
<dbReference type="GO" id="GO:0019843">
    <property type="term" value="F:rRNA binding"/>
    <property type="evidence" value="ECO:0007669"/>
    <property type="project" value="InterPro"/>
</dbReference>
<dbReference type="PRINTS" id="PR00060">
    <property type="entry name" value="RIBOSOMALL16"/>
</dbReference>
<sequence length="251" mass="28985">MTCTGISAARGPISNGCLLLRVLKQKSISHTRCATLMKLKPPPTYDGVEYPERRKLRFFDKVPQLPTQIKPPKMMKDLYDMRGPELIHNQLQYGEYGIQATGGGSLRWGHLEMIRLTINRKMDESCMFAIWRVEQPWKSITKKGQGHRMGGGKGAIDHYVFPLRAGRIIVEMGGECEFEEVQKILTQVARILPFKARVVTRTMMTEEAERKAELEEKNVNPFTFKYCAQKNMLGCQKWLSPYDYKWHGKYH</sequence>
<comment type="caution">
    <text evidence="10">The sequence shown here is derived from an EMBL/GenBank/DDBJ whole genome shotgun (WGS) entry which is preliminary data.</text>
</comment>
<evidence type="ECO:0000256" key="3">
    <source>
        <dbReference type="ARBA" id="ARBA00022946"/>
    </source>
</evidence>
<name>A0AAN9AIE1_9CAEN</name>
<dbReference type="Proteomes" id="UP001374579">
    <property type="component" value="Unassembled WGS sequence"/>
</dbReference>
<keyword evidence="6 9" id="KW-0687">Ribonucleoprotein</keyword>
<evidence type="ECO:0000313" key="11">
    <source>
        <dbReference type="Proteomes" id="UP001374579"/>
    </source>
</evidence>
<evidence type="ECO:0000256" key="5">
    <source>
        <dbReference type="ARBA" id="ARBA00023128"/>
    </source>
</evidence>
<dbReference type="GO" id="GO:0003735">
    <property type="term" value="F:structural constituent of ribosome"/>
    <property type="evidence" value="ECO:0007669"/>
    <property type="project" value="InterPro"/>
</dbReference>
<dbReference type="GO" id="GO:0032543">
    <property type="term" value="P:mitochondrial translation"/>
    <property type="evidence" value="ECO:0007669"/>
    <property type="project" value="TreeGrafter"/>
</dbReference>
<dbReference type="PANTHER" id="PTHR12220">
    <property type="entry name" value="50S/60S RIBOSOMAL PROTEIN L16"/>
    <property type="match status" value="1"/>
</dbReference>
<dbReference type="InterPro" id="IPR036920">
    <property type="entry name" value="Ribosomal_uL16_sf"/>
</dbReference>
<keyword evidence="5" id="KW-0496">Mitochondrion</keyword>
<dbReference type="SUPFAM" id="SSF54686">
    <property type="entry name" value="Ribosomal protein L16p/L10e"/>
    <property type="match status" value="1"/>
</dbReference>
<dbReference type="GO" id="GO:0005762">
    <property type="term" value="C:mitochondrial large ribosomal subunit"/>
    <property type="evidence" value="ECO:0007669"/>
    <property type="project" value="TreeGrafter"/>
</dbReference>
<evidence type="ECO:0000256" key="1">
    <source>
        <dbReference type="ARBA" id="ARBA00004173"/>
    </source>
</evidence>
<evidence type="ECO:0000256" key="6">
    <source>
        <dbReference type="ARBA" id="ARBA00023274"/>
    </source>
</evidence>
<evidence type="ECO:0000256" key="8">
    <source>
        <dbReference type="ARBA" id="ARBA00035440"/>
    </source>
</evidence>
<comment type="subcellular location">
    <subcellularLocation>
        <location evidence="1">Mitochondrion</location>
    </subcellularLocation>
</comment>
<dbReference type="Pfam" id="PF00252">
    <property type="entry name" value="Ribosomal_L16"/>
    <property type="match status" value="1"/>
</dbReference>
<protein>
    <recommendedName>
        <fullName evidence="7">Large ribosomal subunit protein uL16m</fullName>
    </recommendedName>
    <alternativeName>
        <fullName evidence="8">39S ribosomal protein L16, mitochondrial</fullName>
    </alternativeName>
</protein>
<keyword evidence="4 9" id="KW-0689">Ribosomal protein</keyword>
<keyword evidence="3" id="KW-0809">Transit peptide</keyword>
<dbReference type="CDD" id="cd01433">
    <property type="entry name" value="Ribosomal_L16_L10e"/>
    <property type="match status" value="1"/>
</dbReference>
<evidence type="ECO:0000256" key="7">
    <source>
        <dbReference type="ARBA" id="ARBA00035302"/>
    </source>
</evidence>
<dbReference type="FunFam" id="3.90.1170.10:FF:000005">
    <property type="entry name" value="39S ribosomal protein L16, mitochondrial"/>
    <property type="match status" value="1"/>
</dbReference>
<accession>A0AAN9AIE1</accession>
<organism evidence="10 11">
    <name type="scientific">Littorina saxatilis</name>
    <dbReference type="NCBI Taxonomy" id="31220"/>
    <lineage>
        <taxon>Eukaryota</taxon>
        <taxon>Metazoa</taxon>
        <taxon>Spiralia</taxon>
        <taxon>Lophotrochozoa</taxon>
        <taxon>Mollusca</taxon>
        <taxon>Gastropoda</taxon>
        <taxon>Caenogastropoda</taxon>
        <taxon>Littorinimorpha</taxon>
        <taxon>Littorinoidea</taxon>
        <taxon>Littorinidae</taxon>
        <taxon>Littorina</taxon>
    </lineage>
</organism>
<comment type="similarity">
    <text evidence="2 9">Belongs to the universal ribosomal protein uL16 family.</text>
</comment>
<dbReference type="InterPro" id="IPR016180">
    <property type="entry name" value="Ribosomal_uL16_dom"/>
</dbReference>
<gene>
    <name evidence="10" type="ORF">V1264_021553</name>
</gene>
<reference evidence="10 11" key="1">
    <citation type="submission" date="2024-02" db="EMBL/GenBank/DDBJ databases">
        <title>Chromosome-scale genome assembly of the rough periwinkle Littorina saxatilis.</title>
        <authorList>
            <person name="De Jode A."/>
            <person name="Faria R."/>
            <person name="Formenti G."/>
            <person name="Sims Y."/>
            <person name="Smith T.P."/>
            <person name="Tracey A."/>
            <person name="Wood J.M.D."/>
            <person name="Zagrodzka Z.B."/>
            <person name="Johannesson K."/>
            <person name="Butlin R.K."/>
            <person name="Leder E.H."/>
        </authorList>
    </citation>
    <scope>NUCLEOTIDE SEQUENCE [LARGE SCALE GENOMIC DNA]</scope>
    <source>
        <strain evidence="10">Snail1</strain>
        <tissue evidence="10">Muscle</tissue>
    </source>
</reference>
<proteinExistence type="inferred from homology"/>
<dbReference type="AlphaFoldDB" id="A0AAN9AIE1"/>
<keyword evidence="11" id="KW-1185">Reference proteome</keyword>
<evidence type="ECO:0000313" key="10">
    <source>
        <dbReference type="EMBL" id="KAK7087510.1"/>
    </source>
</evidence>
<evidence type="ECO:0000256" key="4">
    <source>
        <dbReference type="ARBA" id="ARBA00022980"/>
    </source>
</evidence>
<dbReference type="InterPro" id="IPR047873">
    <property type="entry name" value="Ribosomal_uL16"/>
</dbReference>
<dbReference type="InterPro" id="IPR000114">
    <property type="entry name" value="Ribosomal_uL16_bact-type"/>
</dbReference>
<dbReference type="PANTHER" id="PTHR12220:SF13">
    <property type="entry name" value="LARGE RIBOSOMAL SUBUNIT PROTEIN UL16M"/>
    <property type="match status" value="1"/>
</dbReference>
<dbReference type="EMBL" id="JBAMIC010004070">
    <property type="protein sequence ID" value="KAK7087510.1"/>
    <property type="molecule type" value="Genomic_DNA"/>
</dbReference>
<dbReference type="Gene3D" id="3.90.1170.10">
    <property type="entry name" value="Ribosomal protein L10e/L16"/>
    <property type="match status" value="1"/>
</dbReference>
<evidence type="ECO:0000256" key="2">
    <source>
        <dbReference type="ARBA" id="ARBA00008931"/>
    </source>
</evidence>